<protein>
    <submittedName>
        <fullName evidence="7">Type I secretion system, outer membrane component LapE</fullName>
    </submittedName>
</protein>
<evidence type="ECO:0000256" key="6">
    <source>
        <dbReference type="ARBA" id="ARBA00023237"/>
    </source>
</evidence>
<evidence type="ECO:0000256" key="5">
    <source>
        <dbReference type="ARBA" id="ARBA00023136"/>
    </source>
</evidence>
<comment type="subcellular location">
    <subcellularLocation>
        <location evidence="1">Cell outer membrane</location>
    </subcellularLocation>
</comment>
<dbReference type="SUPFAM" id="SSF56954">
    <property type="entry name" value="Outer membrane efflux proteins (OEP)"/>
    <property type="match status" value="1"/>
</dbReference>
<evidence type="ECO:0000256" key="4">
    <source>
        <dbReference type="ARBA" id="ARBA00022692"/>
    </source>
</evidence>
<dbReference type="Gene3D" id="1.20.1600.10">
    <property type="entry name" value="Outer membrane efflux proteins (OEP)"/>
    <property type="match status" value="1"/>
</dbReference>
<evidence type="ECO:0000256" key="3">
    <source>
        <dbReference type="ARBA" id="ARBA00022452"/>
    </source>
</evidence>
<dbReference type="PANTHER" id="PTHR30026">
    <property type="entry name" value="OUTER MEMBRANE PROTEIN TOLC"/>
    <property type="match status" value="1"/>
</dbReference>
<dbReference type="EMBL" id="FPHL01000034">
    <property type="protein sequence ID" value="SFV63671.1"/>
    <property type="molecule type" value="Genomic_DNA"/>
</dbReference>
<reference evidence="7" key="1">
    <citation type="submission" date="2016-10" db="EMBL/GenBank/DDBJ databases">
        <authorList>
            <person name="de Groot N.N."/>
        </authorList>
    </citation>
    <scope>NUCLEOTIDE SEQUENCE</scope>
</reference>
<dbReference type="GO" id="GO:0015562">
    <property type="term" value="F:efflux transmembrane transporter activity"/>
    <property type="evidence" value="ECO:0007669"/>
    <property type="project" value="InterPro"/>
</dbReference>
<dbReference type="GO" id="GO:1990281">
    <property type="term" value="C:efflux pump complex"/>
    <property type="evidence" value="ECO:0007669"/>
    <property type="project" value="TreeGrafter"/>
</dbReference>
<dbReference type="Pfam" id="PF02321">
    <property type="entry name" value="OEP"/>
    <property type="match status" value="2"/>
</dbReference>
<keyword evidence="5" id="KW-0472">Membrane</keyword>
<accession>A0A1W1CD64</accession>
<dbReference type="GO" id="GO:0009279">
    <property type="term" value="C:cell outer membrane"/>
    <property type="evidence" value="ECO:0007669"/>
    <property type="project" value="UniProtKB-SubCell"/>
</dbReference>
<gene>
    <name evidence="7" type="ORF">MNB_SV-10-1045</name>
</gene>
<dbReference type="InterPro" id="IPR003423">
    <property type="entry name" value="OMP_efflux"/>
</dbReference>
<sequence>MKLPGTLMLVSAISIGLCAQTLTLQDSIAKTLAHHPDVKTFMLRIQQAEQGYNVAYADYLPQIDLSATYNPTKTYVLPVNGMFHTVEDSGWGAGATLHQKVWDFAKTSALVDASKADEDIARLSLGEVKALLAYKVKSLYELLVVQREAIRVREKDLEAKKAFYAQSRALVKQGLKTNADTNRFLSSVYIAENNLAIAKASFEKAKTSLSLYMGIPLRSDIKLQSHVLKKNFHLHSGTEHEILESNYKVKMDRLNVQKNHLLHQSAKSAQFGSIDLVASYDRFDTLNKYNSDYVGISYNVPLYTGGRMSAQEQQAKIGRMIAQEQEASDTLALREELRALLIDIKRYGQTIKARKAQLISAKSTQKVQTARYKEGLATYIEVLDSISVTLNAKLGVLEAYYSRSLALDRIDYLKGKI</sequence>
<evidence type="ECO:0000313" key="7">
    <source>
        <dbReference type="EMBL" id="SFV63671.1"/>
    </source>
</evidence>
<dbReference type="PANTHER" id="PTHR30026:SF20">
    <property type="entry name" value="OUTER MEMBRANE PROTEIN TOLC"/>
    <property type="match status" value="1"/>
</dbReference>
<keyword evidence="2" id="KW-0813">Transport</keyword>
<dbReference type="AlphaFoldDB" id="A0A1W1CD64"/>
<dbReference type="InterPro" id="IPR051906">
    <property type="entry name" value="TolC-like"/>
</dbReference>
<proteinExistence type="predicted"/>
<dbReference type="GO" id="GO:0015288">
    <property type="term" value="F:porin activity"/>
    <property type="evidence" value="ECO:0007669"/>
    <property type="project" value="TreeGrafter"/>
</dbReference>
<organism evidence="7">
    <name type="scientific">hydrothermal vent metagenome</name>
    <dbReference type="NCBI Taxonomy" id="652676"/>
    <lineage>
        <taxon>unclassified sequences</taxon>
        <taxon>metagenomes</taxon>
        <taxon>ecological metagenomes</taxon>
    </lineage>
</organism>
<keyword evidence="3" id="KW-1134">Transmembrane beta strand</keyword>
<evidence type="ECO:0000256" key="1">
    <source>
        <dbReference type="ARBA" id="ARBA00004442"/>
    </source>
</evidence>
<keyword evidence="4" id="KW-0812">Transmembrane</keyword>
<evidence type="ECO:0000256" key="2">
    <source>
        <dbReference type="ARBA" id="ARBA00022448"/>
    </source>
</evidence>
<keyword evidence="6" id="KW-0998">Cell outer membrane</keyword>
<name>A0A1W1CD64_9ZZZZ</name>